<dbReference type="PANTHER" id="PTHR46922">
    <property type="entry name" value="DHHA1 DOMAIN PROTEIN"/>
    <property type="match status" value="1"/>
</dbReference>
<name>A0A1G2T529_9BACT</name>
<dbReference type="EMBL" id="MHVG01000001">
    <property type="protein sequence ID" value="OHA91701.1"/>
    <property type="molecule type" value="Genomic_DNA"/>
</dbReference>
<proteinExistence type="predicted"/>
<dbReference type="SUPFAM" id="SSF64182">
    <property type="entry name" value="DHH phosphoesterases"/>
    <property type="match status" value="1"/>
</dbReference>
<protein>
    <recommendedName>
        <fullName evidence="1">DHHA1 domain-containing protein</fullName>
    </recommendedName>
</protein>
<evidence type="ECO:0000313" key="2">
    <source>
        <dbReference type="EMBL" id="OHA91701.1"/>
    </source>
</evidence>
<evidence type="ECO:0000313" key="3">
    <source>
        <dbReference type="Proteomes" id="UP000178538"/>
    </source>
</evidence>
<sequence>MTKNIILYHDHCDDGFGAAWAAWKKFGAKAKYIGVSYSEPTPKGLKGKNVYILDFCYSASVTKNLLKITNKLVVIDHHVSNKEAIELAPEHVFDATKHSGAYLAWKYFHPHAKVLKFIKYIEDADLWKWNLAHTHEISAFIRSYDMDFKRWNKFAKNLETVKTRKRYVEEGGTILRSDANKIEHAVGEAELVEFSGYRTLASNSFHLVSQIGYGLYKKLPPIGIIWSRRNGVTVVSLRSNGKVDVSKLAEKFGGGGHKASAAFELAPNDKLPWKVISDNIS</sequence>
<comment type="caution">
    <text evidence="2">The sequence shown here is derived from an EMBL/GenBank/DDBJ whole genome shotgun (WGS) entry which is preliminary data.</text>
</comment>
<accession>A0A1G2T529</accession>
<dbReference type="InterPro" id="IPR038763">
    <property type="entry name" value="DHH_sf"/>
</dbReference>
<dbReference type="GO" id="GO:0003676">
    <property type="term" value="F:nucleic acid binding"/>
    <property type="evidence" value="ECO:0007669"/>
    <property type="project" value="InterPro"/>
</dbReference>
<organism evidence="2 3">
    <name type="scientific">Candidatus Zambryskibacteria bacterium RIFCSPHIGHO2_01_FULL_44_22b</name>
    <dbReference type="NCBI Taxonomy" id="1802737"/>
    <lineage>
        <taxon>Bacteria</taxon>
        <taxon>Candidatus Zambryskiibacteriota</taxon>
    </lineage>
</organism>
<dbReference type="Proteomes" id="UP000178538">
    <property type="component" value="Unassembled WGS sequence"/>
</dbReference>
<evidence type="ECO:0000259" key="1">
    <source>
        <dbReference type="Pfam" id="PF02272"/>
    </source>
</evidence>
<dbReference type="InterPro" id="IPR003156">
    <property type="entry name" value="DHHA1_dom"/>
</dbReference>
<dbReference type="AlphaFoldDB" id="A0A1G2T529"/>
<dbReference type="PANTHER" id="PTHR46922:SF4">
    <property type="entry name" value="DHHA1 DOMAIN PROTEIN"/>
    <property type="match status" value="1"/>
</dbReference>
<feature type="domain" description="DHHA1" evidence="1">
    <location>
        <begin position="223"/>
        <end position="266"/>
    </location>
</feature>
<dbReference type="STRING" id="1802737.A2832_01465"/>
<gene>
    <name evidence="2" type="ORF">A2832_01465</name>
</gene>
<dbReference type="Pfam" id="PF02272">
    <property type="entry name" value="DHHA1"/>
    <property type="match status" value="1"/>
</dbReference>
<dbReference type="Gene3D" id="3.10.310.30">
    <property type="match status" value="1"/>
</dbReference>
<reference evidence="2 3" key="1">
    <citation type="journal article" date="2016" name="Nat. Commun.">
        <title>Thousands of microbial genomes shed light on interconnected biogeochemical processes in an aquifer system.</title>
        <authorList>
            <person name="Anantharaman K."/>
            <person name="Brown C.T."/>
            <person name="Hug L.A."/>
            <person name="Sharon I."/>
            <person name="Castelle C.J."/>
            <person name="Probst A.J."/>
            <person name="Thomas B.C."/>
            <person name="Singh A."/>
            <person name="Wilkins M.J."/>
            <person name="Karaoz U."/>
            <person name="Brodie E.L."/>
            <person name="Williams K.H."/>
            <person name="Hubbard S.S."/>
            <person name="Banfield J.F."/>
        </authorList>
    </citation>
    <scope>NUCLEOTIDE SEQUENCE [LARGE SCALE GENOMIC DNA]</scope>
</reference>